<dbReference type="AlphaFoldDB" id="A0A9E7K844"/>
<proteinExistence type="predicted"/>
<reference evidence="2" key="1">
    <citation type="submission" date="2022-05" db="EMBL/GenBank/DDBJ databases">
        <title>The Musa troglodytarum L. genome provides insights into the mechanism of non-climacteric behaviour and enrichment of carotenoids.</title>
        <authorList>
            <person name="Wang J."/>
        </authorList>
    </citation>
    <scope>NUCLEOTIDE SEQUENCE</scope>
    <source>
        <tissue evidence="2">Leaf</tissue>
    </source>
</reference>
<feature type="region of interest" description="Disordered" evidence="1">
    <location>
        <begin position="198"/>
        <end position="219"/>
    </location>
</feature>
<dbReference type="GO" id="GO:0005768">
    <property type="term" value="C:endosome"/>
    <property type="evidence" value="ECO:0007669"/>
    <property type="project" value="TreeGrafter"/>
</dbReference>
<organism evidence="2 3">
    <name type="scientific">Musa troglodytarum</name>
    <name type="common">fe'i banana</name>
    <dbReference type="NCBI Taxonomy" id="320322"/>
    <lineage>
        <taxon>Eukaryota</taxon>
        <taxon>Viridiplantae</taxon>
        <taxon>Streptophyta</taxon>
        <taxon>Embryophyta</taxon>
        <taxon>Tracheophyta</taxon>
        <taxon>Spermatophyta</taxon>
        <taxon>Magnoliopsida</taxon>
        <taxon>Liliopsida</taxon>
        <taxon>Zingiberales</taxon>
        <taxon>Musaceae</taxon>
        <taxon>Musa</taxon>
    </lineage>
</organism>
<dbReference type="PANTHER" id="PTHR15157">
    <property type="entry name" value="UV RADIATION RESISTANCE-ASSOCIATED GENE PROTEIN"/>
    <property type="match status" value="1"/>
</dbReference>
<keyword evidence="3" id="KW-1185">Reference proteome</keyword>
<dbReference type="Proteomes" id="UP001055439">
    <property type="component" value="Chromosome 5"/>
</dbReference>
<dbReference type="OrthoDB" id="1908091at2759"/>
<dbReference type="PANTHER" id="PTHR15157:SF24">
    <property type="entry name" value="VACUOLAR PROTEIN SORTING 38"/>
    <property type="match status" value="1"/>
</dbReference>
<dbReference type="GO" id="GO:0000149">
    <property type="term" value="F:SNARE binding"/>
    <property type="evidence" value="ECO:0007669"/>
    <property type="project" value="TreeGrafter"/>
</dbReference>
<sequence length="417" mass="46762">MDTHGINVPDRSPDGSTDVATRMNFDGEAIVSADNPKIVDWEDLQQELARLWSLSSALGKAKERKASLARRLESIIEVRKESLRQHNELEEMKQKLEVKRLALASSSVHFNKTSENVKNQKDQLSAAIRMLLVGGKTLDAAHQQLQEANRLLSGERGHGNLKNLQKLLRLRQQHMIIQVSTLYPVKGMNEQAIGETIDSHSDGYSTVSRSPNESRPSHSSSLTILGLQLTILPSKKKFFGDKKEVQKSASALGYVAHAVSLISSYLDVPLRYPLRLGGSRSYIHDYAPLVEMTSSDLVANPALTSMTAKPTEFPLFLEGQYTTRATYAIFLLNKVVFKRSRVSDWEQNNGFCIVLFPPFGPSTAAPTTKKPNHRHRPSHEKWESSSILRACRGNPICLALEICWHREDPDLHRCNQH</sequence>
<evidence type="ECO:0000313" key="2">
    <source>
        <dbReference type="EMBL" id="URE07612.1"/>
    </source>
</evidence>
<gene>
    <name evidence="2" type="ORF">MUK42_18438</name>
</gene>
<feature type="compositionally biased region" description="Low complexity" evidence="1">
    <location>
        <begin position="208"/>
        <end position="219"/>
    </location>
</feature>
<evidence type="ECO:0000256" key="1">
    <source>
        <dbReference type="SAM" id="MobiDB-lite"/>
    </source>
</evidence>
<accession>A0A9E7K844</accession>
<protein>
    <submittedName>
        <fullName evidence="2">UV radiation resistance</fullName>
    </submittedName>
</protein>
<name>A0A9E7K844_9LILI</name>
<dbReference type="GO" id="GO:0000323">
    <property type="term" value="C:lytic vacuole"/>
    <property type="evidence" value="ECO:0007669"/>
    <property type="project" value="TreeGrafter"/>
</dbReference>
<dbReference type="GO" id="GO:0035493">
    <property type="term" value="P:SNARE complex assembly"/>
    <property type="evidence" value="ECO:0007669"/>
    <property type="project" value="TreeGrafter"/>
</dbReference>
<evidence type="ECO:0000313" key="3">
    <source>
        <dbReference type="Proteomes" id="UP001055439"/>
    </source>
</evidence>
<dbReference type="EMBL" id="CP097507">
    <property type="protein sequence ID" value="URE07612.1"/>
    <property type="molecule type" value="Genomic_DNA"/>
</dbReference>